<dbReference type="AlphaFoldDB" id="A0A329QD89"/>
<proteinExistence type="predicted"/>
<accession>A0A329QD89</accession>
<gene>
    <name evidence="1" type="ORF">DC345_27915</name>
</gene>
<evidence type="ECO:0000313" key="1">
    <source>
        <dbReference type="EMBL" id="RAW10393.1"/>
    </source>
</evidence>
<protein>
    <submittedName>
        <fullName evidence="1">Uncharacterized protein</fullName>
    </submittedName>
</protein>
<dbReference type="Proteomes" id="UP000250642">
    <property type="component" value="Unassembled WGS sequence"/>
</dbReference>
<organism evidence="1 2">
    <name type="scientific">Paenibacillus taichungensis</name>
    <dbReference type="NCBI Taxonomy" id="484184"/>
    <lineage>
        <taxon>Bacteria</taxon>
        <taxon>Bacillati</taxon>
        <taxon>Bacillota</taxon>
        <taxon>Bacilli</taxon>
        <taxon>Bacillales</taxon>
        <taxon>Paenibacillaceae</taxon>
        <taxon>Paenibacillus</taxon>
    </lineage>
</organism>
<dbReference type="EMBL" id="QEVW01000025">
    <property type="protein sequence ID" value="RAW10393.1"/>
    <property type="molecule type" value="Genomic_DNA"/>
</dbReference>
<name>A0A329QD89_9BACL</name>
<evidence type="ECO:0000313" key="2">
    <source>
        <dbReference type="Proteomes" id="UP000250642"/>
    </source>
</evidence>
<sequence>MITDAYPANDDCPGGRIPPGYLYHRKSGHARAGGCGGQTPILRLAGHPSMMHLTPGHIL</sequence>
<reference evidence="1 2" key="1">
    <citation type="submission" date="2018-04" db="EMBL/GenBank/DDBJ databases">
        <title>Paenibacillus taichungensis Genome sequencing and assembly.</title>
        <authorList>
            <person name="Xu J."/>
            <person name="Rensing C."/>
            <person name="Mazhar H.S."/>
        </authorList>
    </citation>
    <scope>NUCLEOTIDE SEQUENCE [LARGE SCALE GENOMIC DNA]</scope>
    <source>
        <strain evidence="1 2">NC1</strain>
    </source>
</reference>
<comment type="caution">
    <text evidence="1">The sequence shown here is derived from an EMBL/GenBank/DDBJ whole genome shotgun (WGS) entry which is preliminary data.</text>
</comment>
<dbReference type="RefSeq" id="WP_113055927.1">
    <property type="nucleotide sequence ID" value="NZ_QEVW01000025.1"/>
</dbReference>